<comment type="similarity">
    <text evidence="3">Belongs to the BIG GRAIN 1 (BG1) plant protein family.</text>
</comment>
<keyword evidence="7" id="KW-0927">Auxin signaling pathway</keyword>
<evidence type="ECO:0000256" key="5">
    <source>
        <dbReference type="ARBA" id="ARBA00022475"/>
    </source>
</evidence>
<dbReference type="FunCoup" id="A0A7J7DY51">
    <property type="interactions" value="506"/>
</dbReference>
<dbReference type="PANTHER" id="PTHR33541:SF28">
    <property type="entry name" value="PROTEIN BIG GRAIN 1-LIKE A"/>
    <property type="match status" value="1"/>
</dbReference>
<evidence type="ECO:0008006" key="12">
    <source>
        <dbReference type="Google" id="ProtNLM"/>
    </source>
</evidence>
<keyword evidence="6 9" id="KW-0472">Membrane</keyword>
<sequence length="407" mass="45529">MPRYHHFPNLSLEPTQFIRGETSACEIEKHANNSLCLSSSSGVAFGFQLLFQAINGPVCFISLLIYFLFLYKIMDVRWEKTLRDQDHRNRHNPSFSSTLLDAIYRSIDEPVASNNKRDHENMSLYKETMTRKKHFMEEKNASSEKVGFRRKNMADLDKKVQRRRDLESVLLNLSTTSSDSSYGGGFSSSESESFSRPKAIRTSVSSSSKTKSKPLKSYGDLNNVVKKPISPCGRLASFLNSIFTAGNAKKAKIRSKSSDKASLSSTCSSASSFSRSCLINTPSLRGINGIKRSSVRFSPASVIVDEECSGGGGALMAVVKKNNSTINEEFRLHIMSENRRVEEVARDLLKNYRKIDDEDEDDAASDSSSDLFELDNLSVIGIDRYQEELPVYGTTHLDTNPELLLMV</sequence>
<comment type="caution">
    <text evidence="10">The sequence shown here is derived from an EMBL/GenBank/DDBJ whole genome shotgun (WGS) entry which is preliminary data.</text>
</comment>
<comment type="subcellular location">
    <subcellularLocation>
        <location evidence="2">Cell membrane</location>
    </subcellularLocation>
</comment>
<dbReference type="OrthoDB" id="680041at2759"/>
<comment type="function">
    <text evidence="1">Involved in auxin transport. Regulator of the auxin signaling pathway.</text>
</comment>
<dbReference type="GO" id="GO:0009734">
    <property type="term" value="P:auxin-activated signaling pathway"/>
    <property type="evidence" value="ECO:0007669"/>
    <property type="project" value="UniProtKB-KW"/>
</dbReference>
<feature type="region of interest" description="Disordered" evidence="8">
    <location>
        <begin position="176"/>
        <end position="217"/>
    </location>
</feature>
<evidence type="ECO:0000256" key="3">
    <source>
        <dbReference type="ARBA" id="ARBA00010067"/>
    </source>
</evidence>
<keyword evidence="4" id="KW-0813">Transport</keyword>
<dbReference type="EMBL" id="JAAARO010000002">
    <property type="protein sequence ID" value="KAF5751243.1"/>
    <property type="molecule type" value="Genomic_DNA"/>
</dbReference>
<dbReference type="GO" id="GO:0005886">
    <property type="term" value="C:plasma membrane"/>
    <property type="evidence" value="ECO:0007669"/>
    <property type="project" value="UniProtKB-SubCell"/>
</dbReference>
<dbReference type="Proteomes" id="UP000593562">
    <property type="component" value="Unassembled WGS sequence"/>
</dbReference>
<reference evidence="10 11" key="1">
    <citation type="journal article" date="2020" name="Nat. Commun.">
        <title>Genome of Tripterygium wilfordii and identification of cytochrome P450 involved in triptolide biosynthesis.</title>
        <authorList>
            <person name="Tu L."/>
            <person name="Su P."/>
            <person name="Zhang Z."/>
            <person name="Gao L."/>
            <person name="Wang J."/>
            <person name="Hu T."/>
            <person name="Zhou J."/>
            <person name="Zhang Y."/>
            <person name="Zhao Y."/>
            <person name="Liu Y."/>
            <person name="Song Y."/>
            <person name="Tong Y."/>
            <person name="Lu Y."/>
            <person name="Yang J."/>
            <person name="Xu C."/>
            <person name="Jia M."/>
            <person name="Peters R.J."/>
            <person name="Huang L."/>
            <person name="Gao W."/>
        </authorList>
    </citation>
    <scope>NUCLEOTIDE SEQUENCE [LARGE SCALE GENOMIC DNA]</scope>
    <source>
        <strain evidence="11">cv. XIE 37</strain>
        <tissue evidence="10">Leaf</tissue>
    </source>
</reference>
<evidence type="ECO:0000313" key="11">
    <source>
        <dbReference type="Proteomes" id="UP000593562"/>
    </source>
</evidence>
<dbReference type="InParanoid" id="A0A7J7DY51"/>
<dbReference type="InterPro" id="IPR039621">
    <property type="entry name" value="BG1-like"/>
</dbReference>
<keyword evidence="5" id="KW-1003">Cell membrane</keyword>
<keyword evidence="11" id="KW-1185">Reference proteome</keyword>
<accession>A0A7J7DY51</accession>
<name>A0A7J7DY51_TRIWF</name>
<evidence type="ECO:0000256" key="1">
    <source>
        <dbReference type="ARBA" id="ARBA00002281"/>
    </source>
</evidence>
<evidence type="ECO:0000256" key="9">
    <source>
        <dbReference type="SAM" id="Phobius"/>
    </source>
</evidence>
<organism evidence="10 11">
    <name type="scientific">Tripterygium wilfordii</name>
    <name type="common">Thunder God vine</name>
    <dbReference type="NCBI Taxonomy" id="458696"/>
    <lineage>
        <taxon>Eukaryota</taxon>
        <taxon>Viridiplantae</taxon>
        <taxon>Streptophyta</taxon>
        <taxon>Embryophyta</taxon>
        <taxon>Tracheophyta</taxon>
        <taxon>Spermatophyta</taxon>
        <taxon>Magnoliopsida</taxon>
        <taxon>eudicotyledons</taxon>
        <taxon>Gunneridae</taxon>
        <taxon>Pentapetalae</taxon>
        <taxon>rosids</taxon>
        <taxon>fabids</taxon>
        <taxon>Celastrales</taxon>
        <taxon>Celastraceae</taxon>
        <taxon>Tripterygium</taxon>
    </lineage>
</organism>
<evidence type="ECO:0000256" key="4">
    <source>
        <dbReference type="ARBA" id="ARBA00022448"/>
    </source>
</evidence>
<feature type="compositionally biased region" description="Low complexity" evidence="8">
    <location>
        <begin position="176"/>
        <end position="194"/>
    </location>
</feature>
<evidence type="ECO:0000256" key="2">
    <source>
        <dbReference type="ARBA" id="ARBA00004236"/>
    </source>
</evidence>
<evidence type="ECO:0000256" key="8">
    <source>
        <dbReference type="SAM" id="MobiDB-lite"/>
    </source>
</evidence>
<protein>
    <recommendedName>
        <fullName evidence="12">Protein BIG GRAIN 1-like B</fullName>
    </recommendedName>
</protein>
<evidence type="ECO:0000313" key="10">
    <source>
        <dbReference type="EMBL" id="KAF5751243.1"/>
    </source>
</evidence>
<feature type="transmembrane region" description="Helical" evidence="9">
    <location>
        <begin position="49"/>
        <end position="71"/>
    </location>
</feature>
<keyword evidence="9" id="KW-1133">Transmembrane helix</keyword>
<gene>
    <name evidence="10" type="ORF">HS088_TW02G00253</name>
</gene>
<evidence type="ECO:0000256" key="6">
    <source>
        <dbReference type="ARBA" id="ARBA00023136"/>
    </source>
</evidence>
<keyword evidence="9" id="KW-0812">Transmembrane</keyword>
<dbReference type="PANTHER" id="PTHR33541">
    <property type="entry name" value="PROTEIN BIG GRAIN 1-LIKE A-RELATED"/>
    <property type="match status" value="1"/>
</dbReference>
<proteinExistence type="inferred from homology"/>
<dbReference type="AlphaFoldDB" id="A0A7J7DY51"/>
<evidence type="ECO:0000256" key="7">
    <source>
        <dbReference type="ARBA" id="ARBA00023294"/>
    </source>
</evidence>